<feature type="compositionally biased region" description="Low complexity" evidence="1">
    <location>
        <begin position="509"/>
        <end position="531"/>
    </location>
</feature>
<name>A0A197JGH0_9FUNG</name>
<dbReference type="EMBL" id="KV442117">
    <property type="protein sequence ID" value="OAQ23499.1"/>
    <property type="molecule type" value="Genomic_DNA"/>
</dbReference>
<evidence type="ECO:0000313" key="3">
    <source>
        <dbReference type="EMBL" id="OAQ23499.1"/>
    </source>
</evidence>
<feature type="compositionally biased region" description="Polar residues" evidence="1">
    <location>
        <begin position="395"/>
        <end position="404"/>
    </location>
</feature>
<reference evidence="3 4" key="1">
    <citation type="submission" date="2016-05" db="EMBL/GenBank/DDBJ databases">
        <title>Genome sequencing reveals origins of a unique bacterial endosymbiosis in the earliest lineages of terrestrial Fungi.</title>
        <authorList>
            <consortium name="DOE Joint Genome Institute"/>
            <person name="Uehling J."/>
            <person name="Gryganskyi A."/>
            <person name="Hameed K."/>
            <person name="Tschaplinski T."/>
            <person name="Misztal P."/>
            <person name="Wu S."/>
            <person name="Desiro A."/>
            <person name="Vande Pol N."/>
            <person name="Du Z.-Y."/>
            <person name="Zienkiewicz A."/>
            <person name="Zienkiewicz K."/>
            <person name="Morin E."/>
            <person name="Tisserant E."/>
            <person name="Splivallo R."/>
            <person name="Hainaut M."/>
            <person name="Henrissat B."/>
            <person name="Ohm R."/>
            <person name="Kuo A."/>
            <person name="Yan J."/>
            <person name="Lipzen A."/>
            <person name="Nolan M."/>
            <person name="Labutti K."/>
            <person name="Barry K."/>
            <person name="Goldstein A."/>
            <person name="Labbe J."/>
            <person name="Schadt C."/>
            <person name="Tuskan G."/>
            <person name="Grigoriev I."/>
            <person name="Martin F."/>
            <person name="Vilgalys R."/>
            <person name="Bonito G."/>
        </authorList>
    </citation>
    <scope>NUCLEOTIDE SEQUENCE [LARGE SCALE GENOMIC DNA]</scope>
    <source>
        <strain evidence="3 4">AG-77</strain>
    </source>
</reference>
<feature type="compositionally biased region" description="Polar residues" evidence="1">
    <location>
        <begin position="310"/>
        <end position="321"/>
    </location>
</feature>
<accession>A0A197JGH0</accession>
<proteinExistence type="predicted"/>
<dbReference type="AlphaFoldDB" id="A0A197JGH0"/>
<feature type="compositionally biased region" description="Polar residues" evidence="1">
    <location>
        <begin position="416"/>
        <end position="454"/>
    </location>
</feature>
<feature type="compositionally biased region" description="Polar residues" evidence="1">
    <location>
        <begin position="484"/>
        <end position="508"/>
    </location>
</feature>
<keyword evidence="2" id="KW-0812">Transmembrane</keyword>
<keyword evidence="4" id="KW-1185">Reference proteome</keyword>
<evidence type="ECO:0000313" key="4">
    <source>
        <dbReference type="Proteomes" id="UP000078512"/>
    </source>
</evidence>
<protein>
    <submittedName>
        <fullName evidence="3">Uncharacterized protein</fullName>
    </submittedName>
</protein>
<evidence type="ECO:0000256" key="2">
    <source>
        <dbReference type="SAM" id="Phobius"/>
    </source>
</evidence>
<feature type="compositionally biased region" description="Gly residues" evidence="1">
    <location>
        <begin position="322"/>
        <end position="331"/>
    </location>
</feature>
<feature type="region of interest" description="Disordered" evidence="1">
    <location>
        <begin position="363"/>
        <end position="556"/>
    </location>
</feature>
<sequence length="556" mass="59988">MGVLKKLYCITSDPAGRAAYGLTFDVTYDTTSPYAYEMIIYKTNDYPASPITANLTWSVVSRIYHGAVIKDESGSDVILRKFSCTVDALGVFTLFSRHWTSSKYDQNPKLPHVIRYDPNGTMENKGGYTGVGAWGTITVPTEHGWSSYFERAVSGNIIHTYQAFLTSFPLTPGTLSPQPQDKIYDTSTVFYDRPIDSETNIMYAKDGNLTLIHVRSVSKDSIQFLPSAIYTFIDSPTTVTVGKPQNFTARFPSPIGSFAPLGNGTIGPPNTSQRLFFALVTSYDDMYAFGDDGTGWKTVKALQQVNVTDSVGINPNPTAPQNGGGGSGSGGESTGAIVGAIVVIIVLGGIVYLFISRNRKNKTKANEATGLTTSKLEPRHKGGPNYYNPGFTPGQHHQLQQHAAPTSHLPMAPITPLSQEQQHQTYQDHMQALQFSSHPRPNVVTTAYSTDPATSNPPIPSPRWSGAPQAAWQPTPFVPPAQPATISTEASSLSASPIATEYGQSSQDPHVSSTPMSSSPPSIPHSTKPSPEFGATHALVPSQIIHTSEKKKRGSI</sequence>
<keyword evidence="2" id="KW-1133">Transmembrane helix</keyword>
<organism evidence="3 4">
    <name type="scientific">Linnemannia elongata AG-77</name>
    <dbReference type="NCBI Taxonomy" id="1314771"/>
    <lineage>
        <taxon>Eukaryota</taxon>
        <taxon>Fungi</taxon>
        <taxon>Fungi incertae sedis</taxon>
        <taxon>Mucoromycota</taxon>
        <taxon>Mortierellomycotina</taxon>
        <taxon>Mortierellomycetes</taxon>
        <taxon>Mortierellales</taxon>
        <taxon>Mortierellaceae</taxon>
        <taxon>Linnemannia</taxon>
    </lineage>
</organism>
<dbReference type="Proteomes" id="UP000078512">
    <property type="component" value="Unassembled WGS sequence"/>
</dbReference>
<evidence type="ECO:0000256" key="1">
    <source>
        <dbReference type="SAM" id="MobiDB-lite"/>
    </source>
</evidence>
<feature type="transmembrane region" description="Helical" evidence="2">
    <location>
        <begin position="336"/>
        <end position="355"/>
    </location>
</feature>
<feature type="region of interest" description="Disordered" evidence="1">
    <location>
        <begin position="310"/>
        <end position="331"/>
    </location>
</feature>
<keyword evidence="2" id="KW-0472">Membrane</keyword>
<gene>
    <name evidence="3" type="ORF">K457DRAFT_130539</name>
</gene>